<comment type="cofactor">
    <cofactor evidence="12">
        <name>Mg(2+)</name>
        <dbReference type="ChEBI" id="CHEBI:18420"/>
    </cofactor>
    <text evidence="12">Requires a divalent cation, most likely magnesium in vivo, as an electrophilic catalyst to aid phosphoryl group transfer. It is the chelate of the metal and the nucleotide that is the actual substrate.</text>
</comment>
<dbReference type="HAMAP" id="MF_01987">
    <property type="entry name" value="Ribokinase"/>
    <property type="match status" value="1"/>
</dbReference>
<comment type="activity regulation">
    <text evidence="12">Activated by a monovalent cation that binds near, but not in, the active site. The most likely occupant of the site in vivo is potassium. Ion binding induces a conformational change that may alter substrate affinity.</text>
</comment>
<feature type="binding site" evidence="12">
    <location>
        <position position="249"/>
    </location>
    <ligand>
        <name>K(+)</name>
        <dbReference type="ChEBI" id="CHEBI:29103"/>
    </ligand>
</feature>
<dbReference type="InterPro" id="IPR011611">
    <property type="entry name" value="PfkB_dom"/>
</dbReference>
<comment type="subunit">
    <text evidence="12">Homodimer.</text>
</comment>
<dbReference type="GO" id="GO:0004747">
    <property type="term" value="F:ribokinase activity"/>
    <property type="evidence" value="ECO:0007669"/>
    <property type="project" value="UniProtKB-EC"/>
</dbReference>
<dbReference type="InterPro" id="IPR011877">
    <property type="entry name" value="Ribokinase"/>
</dbReference>
<feature type="binding site" evidence="12">
    <location>
        <position position="288"/>
    </location>
    <ligand>
        <name>K(+)</name>
        <dbReference type="ChEBI" id="CHEBI:29103"/>
    </ligand>
</feature>
<comment type="pathway">
    <text evidence="13">Carbohydrate metabolism; D-tagatose 6-phosphate degradation; D-glyceraldehyde 3-phosphate and glycerone phosphate from D-tagatose 6-phosphate: step 1/2.</text>
</comment>
<evidence type="ECO:0000256" key="11">
    <source>
        <dbReference type="ARBA" id="ARBA00023277"/>
    </source>
</evidence>
<keyword evidence="9 12" id="KW-0460">Magnesium</keyword>
<dbReference type="EMBL" id="JACRSZ010000013">
    <property type="protein sequence ID" value="MBC8573927.1"/>
    <property type="molecule type" value="Genomic_DNA"/>
</dbReference>
<evidence type="ECO:0000313" key="16">
    <source>
        <dbReference type="Proteomes" id="UP000657421"/>
    </source>
</evidence>
<protein>
    <recommendedName>
        <fullName evidence="3 12">Ribokinase</fullName>
        <shortName evidence="12">RK</shortName>
        <ecNumber evidence="2 12">2.7.1.15</ecNumber>
    </recommendedName>
</protein>
<dbReference type="CDD" id="cd01174">
    <property type="entry name" value="ribokinase"/>
    <property type="match status" value="1"/>
</dbReference>
<proteinExistence type="inferred from homology"/>
<organism evidence="15 16">
    <name type="scientific">Jingyaoa shaoxingensis</name>
    <dbReference type="NCBI Taxonomy" id="2763671"/>
    <lineage>
        <taxon>Bacteria</taxon>
        <taxon>Bacillati</taxon>
        <taxon>Bacillota</taxon>
        <taxon>Clostridia</taxon>
        <taxon>Lachnospirales</taxon>
        <taxon>Lachnospiraceae</taxon>
        <taxon>Jingyaoa</taxon>
    </lineage>
</organism>
<evidence type="ECO:0000256" key="2">
    <source>
        <dbReference type="ARBA" id="ARBA00012035"/>
    </source>
</evidence>
<feature type="domain" description="Carbohydrate kinase PfkB" evidence="14">
    <location>
        <begin position="2"/>
        <end position="295"/>
    </location>
</feature>
<feature type="active site" description="Proton acceptor" evidence="12">
    <location>
        <position position="253"/>
    </location>
</feature>
<dbReference type="EC" id="2.7.1.15" evidence="2 12"/>
<dbReference type="PROSITE" id="PS00584">
    <property type="entry name" value="PFKB_KINASES_2"/>
    <property type="match status" value="1"/>
</dbReference>
<feature type="binding site" evidence="12">
    <location>
        <begin position="220"/>
        <end position="225"/>
    </location>
    <ligand>
        <name>ATP</name>
        <dbReference type="ChEBI" id="CHEBI:30616"/>
    </ligand>
</feature>
<evidence type="ECO:0000256" key="1">
    <source>
        <dbReference type="ARBA" id="ARBA00005380"/>
    </source>
</evidence>
<dbReference type="Proteomes" id="UP000657421">
    <property type="component" value="Unassembled WGS sequence"/>
</dbReference>
<evidence type="ECO:0000256" key="8">
    <source>
        <dbReference type="ARBA" id="ARBA00022840"/>
    </source>
</evidence>
<evidence type="ECO:0000256" key="12">
    <source>
        <dbReference type="HAMAP-Rule" id="MF_01987"/>
    </source>
</evidence>
<feature type="binding site" evidence="12">
    <location>
        <position position="283"/>
    </location>
    <ligand>
        <name>K(+)</name>
        <dbReference type="ChEBI" id="CHEBI:29103"/>
    </ligand>
</feature>
<keyword evidence="6 12" id="KW-0547">Nucleotide-binding</keyword>
<evidence type="ECO:0000259" key="14">
    <source>
        <dbReference type="Pfam" id="PF00294"/>
    </source>
</evidence>
<comment type="similarity">
    <text evidence="1">Belongs to the carbohydrate kinase pfkB family.</text>
</comment>
<feature type="binding site" evidence="12">
    <location>
        <position position="140"/>
    </location>
    <ligand>
        <name>substrate</name>
    </ligand>
</feature>
<feature type="binding site" evidence="12">
    <location>
        <position position="292"/>
    </location>
    <ligand>
        <name>K(+)</name>
        <dbReference type="ChEBI" id="CHEBI:29103"/>
    </ligand>
</feature>
<comment type="catalytic activity">
    <reaction evidence="13">
        <text>D-tagatofuranose 6-phosphate + ATP = D-tagatofuranose 1,6-bisphosphate + ADP + H(+)</text>
        <dbReference type="Rhea" id="RHEA:12420"/>
        <dbReference type="ChEBI" id="CHEBI:15378"/>
        <dbReference type="ChEBI" id="CHEBI:30616"/>
        <dbReference type="ChEBI" id="CHEBI:58694"/>
        <dbReference type="ChEBI" id="CHEBI:58695"/>
        <dbReference type="ChEBI" id="CHEBI:456216"/>
        <dbReference type="EC" id="2.7.1.144"/>
    </reaction>
</comment>
<gene>
    <name evidence="12 15" type="primary">rbsK</name>
    <name evidence="15" type="ORF">H8716_12650</name>
</gene>
<dbReference type="Gene3D" id="3.40.1190.20">
    <property type="match status" value="1"/>
</dbReference>
<comment type="similarity">
    <text evidence="12">Belongs to the carbohydrate kinase PfkB family. Ribokinase subfamily.</text>
</comment>
<dbReference type="PRINTS" id="PR00990">
    <property type="entry name" value="RIBOKINASE"/>
</dbReference>
<keyword evidence="13" id="KW-0423">Lactose metabolism</keyword>
<dbReference type="InterPro" id="IPR002173">
    <property type="entry name" value="Carboh/pur_kinase_PfkB_CS"/>
</dbReference>
<sequence>MGKILVIGSLNVDMVMKVDHMPVAGETILCDGMKLVAGGKGANQACAAGRLGTDVIMLGAIGNDAYGEMQRQSLRQSGVDVSGLLTKENVSTGTAFITVNKEGNNSIVVVQGANAQFTPEDIEAHRNLIEECEIVILQLEIPMDTVLYAVKLARKLGKIVLLDPAPAPEHFPEELYQYIDIIKPNESELSRLTGIADAQNHLEEAVQILKDHGVKNVLVTLGGEGAYLDAENKTAVHIPAKKVKVVDTTAAGDSFTAALAAMILDGKTLEEAAEFANQVSAIVVTREGAQDSIPTLQEVLKK</sequence>
<dbReference type="NCBIfam" id="TIGR02152">
    <property type="entry name" value="D_ribokin_bact"/>
    <property type="match status" value="1"/>
</dbReference>
<evidence type="ECO:0000256" key="10">
    <source>
        <dbReference type="ARBA" id="ARBA00022958"/>
    </source>
</evidence>
<feature type="binding site" evidence="12">
    <location>
        <position position="277"/>
    </location>
    <ligand>
        <name>ATP</name>
        <dbReference type="ChEBI" id="CHEBI:30616"/>
    </ligand>
</feature>
<comment type="subcellular location">
    <subcellularLocation>
        <location evidence="12">Cytoplasm</location>
    </subcellularLocation>
</comment>
<dbReference type="Pfam" id="PF00294">
    <property type="entry name" value="PfkB"/>
    <property type="match status" value="1"/>
</dbReference>
<comment type="similarity">
    <text evidence="13">Belongs to the carbohydrate kinase PfkB family. LacC subfamily.</text>
</comment>
<evidence type="ECO:0000256" key="7">
    <source>
        <dbReference type="ARBA" id="ARBA00022777"/>
    </source>
</evidence>
<keyword evidence="16" id="KW-1185">Reference proteome</keyword>
<feature type="binding site" evidence="12">
    <location>
        <begin position="11"/>
        <end position="13"/>
    </location>
    <ligand>
        <name>substrate</name>
    </ligand>
</feature>
<dbReference type="PANTHER" id="PTHR10584:SF166">
    <property type="entry name" value="RIBOKINASE"/>
    <property type="match status" value="1"/>
</dbReference>
<comment type="pathway">
    <text evidence="12">Carbohydrate metabolism; D-ribose degradation; D-ribose 5-phosphate from beta-D-ribopyranose: step 2/2.</text>
</comment>
<dbReference type="InterPro" id="IPR017583">
    <property type="entry name" value="Tagatose/fructose_Pkinase"/>
</dbReference>
<keyword evidence="7 12" id="KW-0418">Kinase</keyword>
<dbReference type="PIRSF" id="PIRSF000535">
    <property type="entry name" value="1PFK/6PFK/LacC"/>
    <property type="match status" value="1"/>
</dbReference>
<keyword evidence="4 12" id="KW-0808">Transferase</keyword>
<comment type="function">
    <text evidence="12">Catalyzes the phosphorylation of ribose at O-5 in a reaction requiring ATP and magnesium. The resulting D-ribose-5-phosphate can then be used either for sythesis of nucleotides, histidine, and tryptophan, or as a component of the pentose phosphate pathway.</text>
</comment>
<keyword evidence="12" id="KW-0963">Cytoplasm</keyword>
<evidence type="ECO:0000256" key="6">
    <source>
        <dbReference type="ARBA" id="ARBA00022741"/>
    </source>
</evidence>
<feature type="binding site" evidence="12">
    <location>
        <position position="247"/>
    </location>
    <ligand>
        <name>K(+)</name>
        <dbReference type="ChEBI" id="CHEBI:29103"/>
    </ligand>
</feature>
<keyword evidence="5 12" id="KW-0479">Metal-binding</keyword>
<feature type="binding site" evidence="12">
    <location>
        <begin position="252"/>
        <end position="253"/>
    </location>
    <ligand>
        <name>ATP</name>
        <dbReference type="ChEBI" id="CHEBI:30616"/>
    </ligand>
</feature>
<feature type="binding site" evidence="12">
    <location>
        <position position="253"/>
    </location>
    <ligand>
        <name>substrate</name>
    </ligand>
</feature>
<keyword evidence="11 12" id="KW-0119">Carbohydrate metabolism</keyword>
<keyword evidence="8 12" id="KW-0067">ATP-binding</keyword>
<comment type="caution">
    <text evidence="12">Lacks conserved residue(s) required for the propagation of feature annotation.</text>
</comment>
<dbReference type="SUPFAM" id="SSF53613">
    <property type="entry name" value="Ribokinase-like"/>
    <property type="match status" value="1"/>
</dbReference>
<feature type="binding site" evidence="12">
    <location>
        <begin position="39"/>
        <end position="43"/>
    </location>
    <ligand>
        <name>substrate</name>
    </ligand>
</feature>
<evidence type="ECO:0000256" key="9">
    <source>
        <dbReference type="ARBA" id="ARBA00022842"/>
    </source>
</evidence>
<dbReference type="InterPro" id="IPR002139">
    <property type="entry name" value="Ribo/fructo_kinase"/>
</dbReference>
<keyword evidence="10 12" id="KW-0630">Potassium</keyword>
<comment type="caution">
    <text evidence="15">The sequence shown here is derived from an EMBL/GenBank/DDBJ whole genome shotgun (WGS) entry which is preliminary data.</text>
</comment>
<dbReference type="InterPro" id="IPR029056">
    <property type="entry name" value="Ribokinase-like"/>
</dbReference>
<evidence type="ECO:0000256" key="13">
    <source>
        <dbReference type="PIRNR" id="PIRNR000535"/>
    </source>
</evidence>
<evidence type="ECO:0000256" key="4">
    <source>
        <dbReference type="ARBA" id="ARBA00022679"/>
    </source>
</evidence>
<evidence type="ECO:0000313" key="15">
    <source>
        <dbReference type="EMBL" id="MBC8573927.1"/>
    </source>
</evidence>
<name>A0ABR7NDM1_9FIRM</name>
<dbReference type="RefSeq" id="WP_249309347.1">
    <property type="nucleotide sequence ID" value="NZ_JACRSZ010000013.1"/>
</dbReference>
<feature type="binding site" evidence="12">
    <location>
        <position position="286"/>
    </location>
    <ligand>
        <name>K(+)</name>
        <dbReference type="ChEBI" id="CHEBI:29103"/>
    </ligand>
</feature>
<accession>A0ABR7NDM1</accession>
<dbReference type="PANTHER" id="PTHR10584">
    <property type="entry name" value="SUGAR KINASE"/>
    <property type="match status" value="1"/>
</dbReference>
<evidence type="ECO:0000256" key="5">
    <source>
        <dbReference type="ARBA" id="ARBA00022723"/>
    </source>
</evidence>
<feature type="binding site" evidence="12">
    <location>
        <position position="185"/>
    </location>
    <ligand>
        <name>ATP</name>
        <dbReference type="ChEBI" id="CHEBI:30616"/>
    </ligand>
</feature>
<comment type="catalytic activity">
    <reaction evidence="12">
        <text>D-ribose + ATP = D-ribose 5-phosphate + ADP + H(+)</text>
        <dbReference type="Rhea" id="RHEA:13697"/>
        <dbReference type="ChEBI" id="CHEBI:15378"/>
        <dbReference type="ChEBI" id="CHEBI:30616"/>
        <dbReference type="ChEBI" id="CHEBI:47013"/>
        <dbReference type="ChEBI" id="CHEBI:78346"/>
        <dbReference type="ChEBI" id="CHEBI:456216"/>
        <dbReference type="EC" id="2.7.1.15"/>
    </reaction>
</comment>
<evidence type="ECO:0000256" key="3">
    <source>
        <dbReference type="ARBA" id="ARBA00016943"/>
    </source>
</evidence>
<reference evidence="15 16" key="1">
    <citation type="submission" date="2020-08" db="EMBL/GenBank/DDBJ databases">
        <title>Genome public.</title>
        <authorList>
            <person name="Liu C."/>
            <person name="Sun Q."/>
        </authorList>
    </citation>
    <scope>NUCLEOTIDE SEQUENCE [LARGE SCALE GENOMIC DNA]</scope>
    <source>
        <strain evidence="15 16">NSJ-46</strain>
    </source>
</reference>